<dbReference type="Gene3D" id="3.40.1190.20">
    <property type="match status" value="1"/>
</dbReference>
<evidence type="ECO:0000256" key="2">
    <source>
        <dbReference type="ARBA" id="ARBA00022679"/>
    </source>
</evidence>
<dbReference type="SUPFAM" id="SSF53613">
    <property type="entry name" value="Ribokinase-like"/>
    <property type="match status" value="1"/>
</dbReference>
<dbReference type="PANTHER" id="PTHR43085">
    <property type="entry name" value="HEXOKINASE FAMILY MEMBER"/>
    <property type="match status" value="1"/>
</dbReference>
<evidence type="ECO:0000313" key="5">
    <source>
        <dbReference type="EMBL" id="GGM61265.1"/>
    </source>
</evidence>
<sequence length="305" mass="31646">MLAIMAEFDVVVLGGVGVDTIVRVPELAVPPGDFLPVPPVYDYVAHSGNGVALGFHALGLRTKFADFLGDDPAGDLVRARYAAAGLDFSALPAPNGTPRSVNLVDAAGRRFSFFDGRHPDGLVLPPAFYLPFVERARHVHVASPRALEAFPAARRLGITSSTDVHAWDGADEWAHPLAYEADLVFLSSAAAPDRIDAIMRQILAEGRATVVVATEGAGGSRVLCRGDEAPARFPVVPPDRPVVDSNGAGDAYSTAFMSRWLAGGPIAECALAGAVSGAFACGAAGTHEELISAGALDEALARLGA</sequence>
<dbReference type="GO" id="GO:0016301">
    <property type="term" value="F:kinase activity"/>
    <property type="evidence" value="ECO:0007669"/>
    <property type="project" value="UniProtKB-KW"/>
</dbReference>
<name>A0A917U6S4_9ACTN</name>
<dbReference type="EMBL" id="BMPI01000045">
    <property type="protein sequence ID" value="GGM61265.1"/>
    <property type="molecule type" value="Genomic_DNA"/>
</dbReference>
<accession>A0A917U6S4</accession>
<feature type="domain" description="Carbohydrate kinase PfkB" evidence="4">
    <location>
        <begin position="180"/>
        <end position="288"/>
    </location>
</feature>
<evidence type="ECO:0000259" key="4">
    <source>
        <dbReference type="Pfam" id="PF00294"/>
    </source>
</evidence>
<reference evidence="5" key="2">
    <citation type="submission" date="2020-09" db="EMBL/GenBank/DDBJ databases">
        <authorList>
            <person name="Sun Q."/>
            <person name="Ohkuma M."/>
        </authorList>
    </citation>
    <scope>NUCLEOTIDE SEQUENCE</scope>
    <source>
        <strain evidence="5">JCM 19831</strain>
    </source>
</reference>
<keyword evidence="6" id="KW-1185">Reference proteome</keyword>
<comment type="caution">
    <text evidence="5">The sequence shown here is derived from an EMBL/GenBank/DDBJ whole genome shotgun (WGS) entry which is preliminary data.</text>
</comment>
<reference evidence="5" key="1">
    <citation type="journal article" date="2014" name="Int. J. Syst. Evol. Microbiol.">
        <title>Complete genome sequence of Corynebacterium casei LMG S-19264T (=DSM 44701T), isolated from a smear-ripened cheese.</title>
        <authorList>
            <consortium name="US DOE Joint Genome Institute (JGI-PGF)"/>
            <person name="Walter F."/>
            <person name="Albersmeier A."/>
            <person name="Kalinowski J."/>
            <person name="Ruckert C."/>
        </authorList>
    </citation>
    <scope>NUCLEOTIDE SEQUENCE</scope>
    <source>
        <strain evidence="5">JCM 19831</strain>
    </source>
</reference>
<dbReference type="InterPro" id="IPR011611">
    <property type="entry name" value="PfkB_dom"/>
</dbReference>
<dbReference type="AlphaFoldDB" id="A0A917U6S4"/>
<gene>
    <name evidence="5" type="ORF">GCM10007977_073470</name>
</gene>
<dbReference type="PANTHER" id="PTHR43085:SF57">
    <property type="entry name" value="CARBOHYDRATE KINASE PFKB DOMAIN-CONTAINING PROTEIN"/>
    <property type="match status" value="1"/>
</dbReference>
<dbReference type="InterPro" id="IPR029056">
    <property type="entry name" value="Ribokinase-like"/>
</dbReference>
<evidence type="ECO:0000256" key="3">
    <source>
        <dbReference type="ARBA" id="ARBA00022777"/>
    </source>
</evidence>
<keyword evidence="3 5" id="KW-0418">Kinase</keyword>
<evidence type="ECO:0000256" key="1">
    <source>
        <dbReference type="ARBA" id="ARBA00010688"/>
    </source>
</evidence>
<keyword evidence="2" id="KW-0808">Transferase</keyword>
<evidence type="ECO:0000313" key="6">
    <source>
        <dbReference type="Proteomes" id="UP000642070"/>
    </source>
</evidence>
<protein>
    <submittedName>
        <fullName evidence="5">Sugar kinase</fullName>
    </submittedName>
</protein>
<dbReference type="Proteomes" id="UP000642070">
    <property type="component" value="Unassembled WGS sequence"/>
</dbReference>
<dbReference type="InterPro" id="IPR050306">
    <property type="entry name" value="PfkB_Carbo_kinase"/>
</dbReference>
<comment type="similarity">
    <text evidence="1">Belongs to the carbohydrate kinase PfkB family.</text>
</comment>
<organism evidence="5 6">
    <name type="scientific">Dactylosporangium sucinum</name>
    <dbReference type="NCBI Taxonomy" id="1424081"/>
    <lineage>
        <taxon>Bacteria</taxon>
        <taxon>Bacillati</taxon>
        <taxon>Actinomycetota</taxon>
        <taxon>Actinomycetes</taxon>
        <taxon>Micromonosporales</taxon>
        <taxon>Micromonosporaceae</taxon>
        <taxon>Dactylosporangium</taxon>
    </lineage>
</organism>
<proteinExistence type="inferred from homology"/>
<dbReference type="Pfam" id="PF00294">
    <property type="entry name" value="PfkB"/>
    <property type="match status" value="1"/>
</dbReference>